<keyword evidence="2" id="KW-1185">Reference proteome</keyword>
<accession>A0A419X6M9</accession>
<sequence>MKYVYTQKGFSLRTLYNRVIVSYSLLTCEANLDFKLAALFL</sequence>
<evidence type="ECO:0000313" key="2">
    <source>
        <dbReference type="Proteomes" id="UP000284531"/>
    </source>
</evidence>
<comment type="caution">
    <text evidence="1">The sequence shown here is derived from an EMBL/GenBank/DDBJ whole genome shotgun (WGS) entry which is preliminary data.</text>
</comment>
<name>A0A419X6M9_9BACT</name>
<dbReference type="Proteomes" id="UP000284531">
    <property type="component" value="Unassembled WGS sequence"/>
</dbReference>
<dbReference type="AlphaFoldDB" id="A0A419X6M9"/>
<organism evidence="1 2">
    <name type="scientific">Marinifilum flexuosum</name>
    <dbReference type="NCBI Taxonomy" id="1117708"/>
    <lineage>
        <taxon>Bacteria</taxon>
        <taxon>Pseudomonadati</taxon>
        <taxon>Bacteroidota</taxon>
        <taxon>Bacteroidia</taxon>
        <taxon>Marinilabiliales</taxon>
        <taxon>Marinifilaceae</taxon>
    </lineage>
</organism>
<gene>
    <name evidence="1" type="ORF">BXY64_0388</name>
</gene>
<reference evidence="1 2" key="1">
    <citation type="submission" date="2018-09" db="EMBL/GenBank/DDBJ databases">
        <title>Genomic Encyclopedia of Archaeal and Bacterial Type Strains, Phase II (KMG-II): from individual species to whole genera.</title>
        <authorList>
            <person name="Goeker M."/>
        </authorList>
    </citation>
    <scope>NUCLEOTIDE SEQUENCE [LARGE SCALE GENOMIC DNA]</scope>
    <source>
        <strain evidence="1 2">DSM 21950</strain>
    </source>
</reference>
<evidence type="ECO:0000313" key="1">
    <source>
        <dbReference type="EMBL" id="RKE03386.1"/>
    </source>
</evidence>
<proteinExistence type="predicted"/>
<protein>
    <submittedName>
        <fullName evidence="1">Uncharacterized protein</fullName>
    </submittedName>
</protein>
<dbReference type="EMBL" id="RAPQ01000008">
    <property type="protein sequence ID" value="RKE03386.1"/>
    <property type="molecule type" value="Genomic_DNA"/>
</dbReference>